<gene>
    <name evidence="2" type="ORF">JOF43_000007</name>
    <name evidence="3" type="ORF">JOF43_002875</name>
    <name evidence="4" type="ORF">JOF43_004470</name>
</gene>
<evidence type="ECO:0000259" key="1">
    <source>
        <dbReference type="Pfam" id="PF20467"/>
    </source>
</evidence>
<protein>
    <recommendedName>
        <fullName evidence="1">MmeI-like C-terminal domain-containing protein</fullName>
    </recommendedName>
</protein>
<evidence type="ECO:0000313" key="3">
    <source>
        <dbReference type="EMBL" id="MBP2382886.1"/>
    </source>
</evidence>
<dbReference type="Pfam" id="PF20467">
    <property type="entry name" value="MmeI_C"/>
    <property type="match status" value="1"/>
</dbReference>
<name>A0ABS4X3H1_9MICO</name>
<dbReference type="EMBL" id="JAGIOD010000002">
    <property type="protein sequence ID" value="MBP2384481.1"/>
    <property type="molecule type" value="Genomic_DNA"/>
</dbReference>
<evidence type="ECO:0000313" key="5">
    <source>
        <dbReference type="Proteomes" id="UP001519290"/>
    </source>
</evidence>
<organism evidence="3 5">
    <name type="scientific">Brachybacterium sacelli</name>
    <dbReference type="NCBI Taxonomy" id="173364"/>
    <lineage>
        <taxon>Bacteria</taxon>
        <taxon>Bacillati</taxon>
        <taxon>Actinomycetota</taxon>
        <taxon>Actinomycetes</taxon>
        <taxon>Micrococcales</taxon>
        <taxon>Dermabacteraceae</taxon>
        <taxon>Brachybacterium</taxon>
    </lineage>
</organism>
<evidence type="ECO:0000313" key="4">
    <source>
        <dbReference type="EMBL" id="MBP2384481.1"/>
    </source>
</evidence>
<dbReference type="InterPro" id="IPR046818">
    <property type="entry name" value="MmeI_C"/>
</dbReference>
<evidence type="ECO:0000313" key="2">
    <source>
        <dbReference type="EMBL" id="MBP2380050.1"/>
    </source>
</evidence>
<dbReference type="Proteomes" id="UP001519290">
    <property type="component" value="Unassembled WGS sequence"/>
</dbReference>
<dbReference type="RefSeq" id="WP_342592048.1">
    <property type="nucleotide sequence ID" value="NZ_BAAAJW010000016.1"/>
</dbReference>
<comment type="caution">
    <text evidence="3">The sequence shown here is derived from an EMBL/GenBank/DDBJ whole genome shotgun (WGS) entry which is preliminary data.</text>
</comment>
<dbReference type="EMBL" id="JAGIOD010000002">
    <property type="protein sequence ID" value="MBP2382886.1"/>
    <property type="molecule type" value="Genomic_DNA"/>
</dbReference>
<sequence length="108" mass="11635">MPGIDEKRNEGTALPVPECAASQRATGGRIKSDLRFSATVVWSNLPLPNPTDRVRQQIIEAGKGILEARAQYPDRSLADHYNPLAMSPALIKAHDAQGTDARSGVSWG</sequence>
<dbReference type="EMBL" id="JAGIOD010000001">
    <property type="protein sequence ID" value="MBP2380050.1"/>
    <property type="molecule type" value="Genomic_DNA"/>
</dbReference>
<feature type="domain" description="MmeI-like C-terminal" evidence="1">
    <location>
        <begin position="52"/>
        <end position="96"/>
    </location>
</feature>
<reference evidence="3 5" key="1">
    <citation type="submission" date="2021-03" db="EMBL/GenBank/DDBJ databases">
        <title>Sequencing the genomes of 1000 actinobacteria strains.</title>
        <authorList>
            <person name="Klenk H.-P."/>
        </authorList>
    </citation>
    <scope>NUCLEOTIDE SEQUENCE [LARGE SCALE GENOMIC DNA]</scope>
    <source>
        <strain evidence="3 5">DSM 14566</strain>
    </source>
</reference>
<proteinExistence type="predicted"/>
<keyword evidence="5" id="KW-1185">Reference proteome</keyword>
<accession>A0ABS4X3H1</accession>